<dbReference type="SMART" id="SM00228">
    <property type="entry name" value="PDZ"/>
    <property type="match status" value="1"/>
</dbReference>
<keyword evidence="6" id="KW-0732">Signal</keyword>
<dbReference type="InterPro" id="IPR029045">
    <property type="entry name" value="ClpP/crotonase-like_dom_sf"/>
</dbReference>
<feature type="compositionally biased region" description="Basic and acidic residues" evidence="5">
    <location>
        <begin position="370"/>
        <end position="379"/>
    </location>
</feature>
<proteinExistence type="inferred from homology"/>
<feature type="signal peptide" evidence="6">
    <location>
        <begin position="1"/>
        <end position="25"/>
    </location>
</feature>
<dbReference type="Pfam" id="PF17820">
    <property type="entry name" value="PDZ_6"/>
    <property type="match status" value="1"/>
</dbReference>
<feature type="compositionally biased region" description="Pro residues" evidence="5">
    <location>
        <begin position="687"/>
        <end position="699"/>
    </location>
</feature>
<dbReference type="GO" id="GO:0006508">
    <property type="term" value="P:proteolysis"/>
    <property type="evidence" value="ECO:0007669"/>
    <property type="project" value="UniProtKB-KW"/>
</dbReference>
<feature type="region of interest" description="Disordered" evidence="5">
    <location>
        <begin position="323"/>
        <end position="379"/>
    </location>
</feature>
<dbReference type="SUPFAM" id="SSF50156">
    <property type="entry name" value="PDZ domain-like"/>
    <property type="match status" value="1"/>
</dbReference>
<dbReference type="InterPro" id="IPR004447">
    <property type="entry name" value="Peptidase_S41A"/>
</dbReference>
<dbReference type="SMART" id="SM00245">
    <property type="entry name" value="TSPc"/>
    <property type="match status" value="1"/>
</dbReference>
<feature type="region of interest" description="Disordered" evidence="5">
    <location>
        <begin position="39"/>
        <end position="91"/>
    </location>
</feature>
<evidence type="ECO:0000256" key="2">
    <source>
        <dbReference type="ARBA" id="ARBA00022670"/>
    </source>
</evidence>
<accession>A0A0G4HMK8</accession>
<dbReference type="PANTHER" id="PTHR32060">
    <property type="entry name" value="TAIL-SPECIFIC PROTEASE"/>
    <property type="match status" value="1"/>
</dbReference>
<feature type="domain" description="PDZ" evidence="7">
    <location>
        <begin position="358"/>
        <end position="426"/>
    </location>
</feature>
<dbReference type="Pfam" id="PF03572">
    <property type="entry name" value="Peptidase_S41"/>
    <property type="match status" value="1"/>
</dbReference>
<evidence type="ECO:0000256" key="3">
    <source>
        <dbReference type="ARBA" id="ARBA00022801"/>
    </source>
</evidence>
<dbReference type="CDD" id="cd07560">
    <property type="entry name" value="Peptidase_S41_CPP"/>
    <property type="match status" value="1"/>
</dbReference>
<name>A0A0G4HMK8_9ALVE</name>
<dbReference type="Gene3D" id="2.30.42.10">
    <property type="match status" value="1"/>
</dbReference>
<dbReference type="InterPro" id="IPR041489">
    <property type="entry name" value="PDZ_6"/>
</dbReference>
<organism evidence="8">
    <name type="scientific">Chromera velia CCMP2878</name>
    <dbReference type="NCBI Taxonomy" id="1169474"/>
    <lineage>
        <taxon>Eukaryota</taxon>
        <taxon>Sar</taxon>
        <taxon>Alveolata</taxon>
        <taxon>Colpodellida</taxon>
        <taxon>Chromeraceae</taxon>
        <taxon>Chromera</taxon>
    </lineage>
</organism>
<evidence type="ECO:0000256" key="5">
    <source>
        <dbReference type="SAM" id="MobiDB-lite"/>
    </source>
</evidence>
<reference evidence="8" key="1">
    <citation type="submission" date="2014-11" db="EMBL/GenBank/DDBJ databases">
        <authorList>
            <person name="Otto D Thomas"/>
            <person name="Naeem Raeece"/>
        </authorList>
    </citation>
    <scope>NUCLEOTIDE SEQUENCE</scope>
</reference>
<evidence type="ECO:0000313" key="8">
    <source>
        <dbReference type="EMBL" id="CEM45392.1"/>
    </source>
</evidence>
<protein>
    <recommendedName>
        <fullName evidence="7">PDZ domain-containing protein</fullName>
    </recommendedName>
</protein>
<comment type="similarity">
    <text evidence="1">Belongs to the peptidase S41A family.</text>
</comment>
<keyword evidence="3" id="KW-0378">Hydrolase</keyword>
<dbReference type="GO" id="GO:0004175">
    <property type="term" value="F:endopeptidase activity"/>
    <property type="evidence" value="ECO:0007669"/>
    <property type="project" value="TreeGrafter"/>
</dbReference>
<feature type="region of interest" description="Disordered" evidence="5">
    <location>
        <begin position="1001"/>
        <end position="1069"/>
    </location>
</feature>
<feature type="compositionally biased region" description="Gly residues" evidence="5">
    <location>
        <begin position="1009"/>
        <end position="1025"/>
    </location>
</feature>
<feature type="chain" id="PRO_5005192167" description="PDZ domain-containing protein" evidence="6">
    <location>
        <begin position="26"/>
        <end position="1092"/>
    </location>
</feature>
<gene>
    <name evidence="8" type="ORF">Cvel_29156</name>
</gene>
<dbReference type="Gene3D" id="3.30.750.44">
    <property type="match status" value="2"/>
</dbReference>
<dbReference type="GO" id="GO:0008236">
    <property type="term" value="F:serine-type peptidase activity"/>
    <property type="evidence" value="ECO:0007669"/>
    <property type="project" value="UniProtKB-KW"/>
</dbReference>
<dbReference type="SUPFAM" id="SSF52096">
    <property type="entry name" value="ClpP/crotonase"/>
    <property type="match status" value="1"/>
</dbReference>
<feature type="region of interest" description="Disordered" evidence="5">
    <location>
        <begin position="675"/>
        <end position="820"/>
    </location>
</feature>
<feature type="compositionally biased region" description="Low complexity" evidence="5">
    <location>
        <begin position="726"/>
        <end position="750"/>
    </location>
</feature>
<feature type="compositionally biased region" description="Acidic residues" evidence="5">
    <location>
        <begin position="770"/>
        <end position="781"/>
    </location>
</feature>
<dbReference type="PhylomeDB" id="A0A0G4HMK8"/>
<dbReference type="AlphaFoldDB" id="A0A0G4HMK8"/>
<dbReference type="EMBL" id="CDMZ01003173">
    <property type="protein sequence ID" value="CEM45392.1"/>
    <property type="molecule type" value="Genomic_DNA"/>
</dbReference>
<dbReference type="InterPro" id="IPR036034">
    <property type="entry name" value="PDZ_sf"/>
</dbReference>
<sequence>MAGLTTGCLVAALACFLPFFPATFAVSASRHRAHSQQLLWQGPWKPQRPKSGGDGKFTRVSRDKQGKEETKRSFTNRPRNPPPSPSSEKEERGFFLLPPFFKEKESPPAKKDVKESLPGPLDFLSTFGIPGLQAEPKVPTPAEEKNQTIFEQFQAKVEVFKEQYEKLFRPYELPIPLITERFNVTFPVNLDKTFTFIGGGIVGAVGILVLLFVPVASTPTNAFDNLDPITRDSALFETVLRSVDRGYVERVDTNKLFKSAVNGMLSSLDPYTEFEDSSALTELREGVSGSYGGVGIVIGPDRHSPLRLLSERDRLGLGLADASKAGKGGVKRSEKALGGAQGEGDLVMKEEGQGSGSEKEREGSFGFGKGSKEGANKGEKEKGVVVMGAFEGYAFRRGIRIGDHIVAIDGKPVVESNPTEVKALLRGPPSTSVRVAFARDGPPSSADGDLSALRMSEEARAASPLLKKLDSKIALYEVDLPRSAVQVPSMRLCQYLGKKSDGIGYIQLRTFSSTTAQELRRGLSWLVSHSDPETGGLQGVVLDLRNNPGGLLSAAVEVSSLFLPEGSDIVSAKGRAFPAVTYKSEIEPVLPDGCRLVILVNEATASAAEIVAGAVQDQDRGVVVGTQKGSTFGKGLVQNVEALPFSTALKYTVAKYYTPSGRCIQSVRYDKAPVMPPEVTATTPLSTNPPPPAAAPDPGDPGGTPESSAPPEGHTQAPAPPPPRLIPGEPVSLAPSSSPTTDSPSLLLSQSKDDSAGPGLNRQDRREEDQTNEEDEDEDGDFSSRPNSAARIPESQRRTFLTRNGRPVRDGGGIESDVRVDTGTASPLEVTLVVQNAFFDFATEWSTTNVFDAKTVDSKADSILEEFKQWVASETKKGNLKFDLLYKRQLNKFGTLLKDLNPADTEFESSVSSLLDSLSKKVSEEFTKDFDIHRQALREAVMDSLRARHLPEGIRLSMLLKNDKMVTEALSLAKGDVGASGSSYASLLLAPTGVKGAAGGGTLASSGGEQRGLGVEGQGSGGFGQGVLQPGKEGGIGKVSLELPRQREDGVKSGDAEGTRRSLQRRKWGSMKLGDLDPSLVLSRLPEASKWR</sequence>
<dbReference type="PANTHER" id="PTHR32060:SF22">
    <property type="entry name" value="CARBOXYL-TERMINAL-PROCESSING PEPTIDASE 3, CHLOROPLASTIC"/>
    <property type="match status" value="1"/>
</dbReference>
<dbReference type="VEuPathDB" id="CryptoDB:Cvel_29156"/>
<dbReference type="InterPro" id="IPR001478">
    <property type="entry name" value="PDZ"/>
</dbReference>
<dbReference type="InterPro" id="IPR005151">
    <property type="entry name" value="Tail-specific_protease"/>
</dbReference>
<dbReference type="Gene3D" id="3.90.226.10">
    <property type="entry name" value="2-enoyl-CoA Hydratase, Chain A, domain 1"/>
    <property type="match status" value="1"/>
</dbReference>
<evidence type="ECO:0000259" key="7">
    <source>
        <dbReference type="PROSITE" id="PS50106"/>
    </source>
</evidence>
<keyword evidence="2" id="KW-0645">Protease</keyword>
<evidence type="ECO:0000256" key="6">
    <source>
        <dbReference type="SAM" id="SignalP"/>
    </source>
</evidence>
<feature type="compositionally biased region" description="Basic and acidic residues" evidence="5">
    <location>
        <begin position="1044"/>
        <end position="1060"/>
    </location>
</feature>
<dbReference type="PROSITE" id="PS50106">
    <property type="entry name" value="PDZ"/>
    <property type="match status" value="1"/>
</dbReference>
<evidence type="ECO:0000256" key="4">
    <source>
        <dbReference type="ARBA" id="ARBA00022825"/>
    </source>
</evidence>
<keyword evidence="4" id="KW-0720">Serine protease</keyword>
<feature type="compositionally biased region" description="Basic and acidic residues" evidence="5">
    <location>
        <begin position="51"/>
        <end position="72"/>
    </location>
</feature>
<evidence type="ECO:0000256" key="1">
    <source>
        <dbReference type="ARBA" id="ARBA00009179"/>
    </source>
</evidence>
<feature type="compositionally biased region" description="Basic and acidic residues" evidence="5">
    <location>
        <begin position="346"/>
        <end position="363"/>
    </location>
</feature>